<accession>A0A4Q2RHD6</accession>
<organism evidence="1 2">
    <name type="scientific">Lichenibacterium ramalinae</name>
    <dbReference type="NCBI Taxonomy" id="2316527"/>
    <lineage>
        <taxon>Bacteria</taxon>
        <taxon>Pseudomonadati</taxon>
        <taxon>Pseudomonadota</taxon>
        <taxon>Alphaproteobacteria</taxon>
        <taxon>Hyphomicrobiales</taxon>
        <taxon>Lichenihabitantaceae</taxon>
        <taxon>Lichenibacterium</taxon>
    </lineage>
</organism>
<dbReference type="RefSeq" id="WP_129218579.1">
    <property type="nucleotide sequence ID" value="NZ_QYBC01000005.1"/>
</dbReference>
<evidence type="ECO:0000313" key="2">
    <source>
        <dbReference type="Proteomes" id="UP000289411"/>
    </source>
</evidence>
<reference evidence="1 2" key="1">
    <citation type="submission" date="2018-09" db="EMBL/GenBank/DDBJ databases">
        <authorList>
            <person name="Grouzdev D.S."/>
            <person name="Krutkina M.S."/>
        </authorList>
    </citation>
    <scope>NUCLEOTIDE SEQUENCE [LARGE SCALE GENOMIC DNA]</scope>
    <source>
        <strain evidence="1 2">RmlP001</strain>
    </source>
</reference>
<dbReference type="EMBL" id="QYBC01000005">
    <property type="protein sequence ID" value="RYB06068.1"/>
    <property type="molecule type" value="Genomic_DNA"/>
</dbReference>
<name>A0A4Q2RHD6_9HYPH</name>
<keyword evidence="2" id="KW-1185">Reference proteome</keyword>
<sequence>MKEWSVKGMGDEVTVFSPAGDVYPFVITSVQDLRLRLHDRPNWRDGREPDDADLKIYAAHRVASRWTMETFGSAIG</sequence>
<dbReference type="AlphaFoldDB" id="A0A4Q2RHD6"/>
<dbReference type="OrthoDB" id="9855473at2"/>
<evidence type="ECO:0000313" key="1">
    <source>
        <dbReference type="EMBL" id="RYB06068.1"/>
    </source>
</evidence>
<protein>
    <submittedName>
        <fullName evidence="1">Uncharacterized protein</fullName>
    </submittedName>
</protein>
<reference evidence="1 2" key="2">
    <citation type="submission" date="2019-02" db="EMBL/GenBank/DDBJ databases">
        <title>'Lichenibacterium ramalinii' gen. nov. sp. nov., 'Lichenibacterium minor' gen. nov. sp. nov.</title>
        <authorList>
            <person name="Pankratov T."/>
        </authorList>
    </citation>
    <scope>NUCLEOTIDE SEQUENCE [LARGE SCALE GENOMIC DNA]</scope>
    <source>
        <strain evidence="1 2">RmlP001</strain>
    </source>
</reference>
<gene>
    <name evidence="1" type="ORF">D3272_07705</name>
</gene>
<proteinExistence type="predicted"/>
<dbReference type="Proteomes" id="UP000289411">
    <property type="component" value="Unassembled WGS sequence"/>
</dbReference>
<comment type="caution">
    <text evidence="1">The sequence shown here is derived from an EMBL/GenBank/DDBJ whole genome shotgun (WGS) entry which is preliminary data.</text>
</comment>